<organism evidence="2 3">
    <name type="scientific">Micromonospora endophytica</name>
    <dbReference type="NCBI Taxonomy" id="515350"/>
    <lineage>
        <taxon>Bacteria</taxon>
        <taxon>Bacillati</taxon>
        <taxon>Actinomycetota</taxon>
        <taxon>Actinomycetes</taxon>
        <taxon>Micromonosporales</taxon>
        <taxon>Micromonosporaceae</taxon>
        <taxon>Micromonospora</taxon>
    </lineage>
</organism>
<gene>
    <name evidence="2" type="ORF">C1I93_19465</name>
</gene>
<reference evidence="2 3" key="1">
    <citation type="submission" date="2018-01" db="EMBL/GenBank/DDBJ databases">
        <title>Draft genome sequence of Jishengella endophytica.</title>
        <authorList>
            <person name="Sahin N."/>
            <person name="Ay H."/>
            <person name="Saygin H."/>
        </authorList>
    </citation>
    <scope>NUCLEOTIDE SEQUENCE [LARGE SCALE GENOMIC DNA]</scope>
    <source>
        <strain evidence="2 3">DSM 45430</strain>
    </source>
</reference>
<dbReference type="OrthoDB" id="3395989at2"/>
<evidence type="ECO:0000313" key="3">
    <source>
        <dbReference type="Proteomes" id="UP000248627"/>
    </source>
</evidence>
<feature type="region of interest" description="Disordered" evidence="1">
    <location>
        <begin position="1"/>
        <end position="41"/>
    </location>
</feature>
<accession>A0A2W2CVR6</accession>
<comment type="caution">
    <text evidence="2">The sequence shown here is derived from an EMBL/GenBank/DDBJ whole genome shotgun (WGS) entry which is preliminary data.</text>
</comment>
<feature type="compositionally biased region" description="Basic and acidic residues" evidence="1">
    <location>
        <begin position="7"/>
        <end position="23"/>
    </location>
</feature>
<dbReference type="EMBL" id="POTX01000141">
    <property type="protein sequence ID" value="PZF92459.1"/>
    <property type="molecule type" value="Genomic_DNA"/>
</dbReference>
<dbReference type="Proteomes" id="UP000248627">
    <property type="component" value="Unassembled WGS sequence"/>
</dbReference>
<evidence type="ECO:0000256" key="1">
    <source>
        <dbReference type="SAM" id="MobiDB-lite"/>
    </source>
</evidence>
<sequence>MPLQSNDRSRQDTEGSWRGRALADHFPAQPPHRDHRTGGLSWQALNELPAGTSTRPHLNPH</sequence>
<dbReference type="RefSeq" id="WP_111244736.1">
    <property type="nucleotide sequence ID" value="NZ_AP023358.1"/>
</dbReference>
<protein>
    <submittedName>
        <fullName evidence="2">DNA repair protein</fullName>
    </submittedName>
</protein>
<keyword evidence="3" id="KW-1185">Reference proteome</keyword>
<dbReference type="AlphaFoldDB" id="A0A2W2CVR6"/>
<proteinExistence type="predicted"/>
<evidence type="ECO:0000313" key="2">
    <source>
        <dbReference type="EMBL" id="PZF92459.1"/>
    </source>
</evidence>
<name>A0A2W2CVR6_9ACTN</name>